<feature type="domain" description="AAA" evidence="1">
    <location>
        <begin position="1"/>
        <end position="187"/>
    </location>
</feature>
<dbReference type="RefSeq" id="WP_159752067.1">
    <property type="nucleotide sequence ID" value="NZ_WUQX01000001.1"/>
</dbReference>
<reference evidence="2 3" key="1">
    <citation type="submission" date="2019-12" db="EMBL/GenBank/DDBJ databases">
        <title>Sporaefaciens musculi gen. nov., sp. nov., a novel bacterium isolated from the caecum of an obese mouse.</title>
        <authorList>
            <person name="Rasmussen T.S."/>
            <person name="Streidl T."/>
            <person name="Hitch T.C.A."/>
            <person name="Wortmann E."/>
            <person name="Deptula P."/>
            <person name="Hansen M."/>
            <person name="Nielsen D.S."/>
            <person name="Clavel T."/>
            <person name="Vogensen F.K."/>
        </authorList>
    </citation>
    <scope>NUCLEOTIDE SEQUENCE [LARGE SCALE GENOMIC DNA]</scope>
    <source>
        <strain evidence="2 3">WCA-9-b2</strain>
    </source>
</reference>
<dbReference type="Proteomes" id="UP000460412">
    <property type="component" value="Unassembled WGS sequence"/>
</dbReference>
<dbReference type="InterPro" id="IPR025669">
    <property type="entry name" value="AAA_dom"/>
</dbReference>
<dbReference type="AlphaFoldDB" id="A0A7X3MIH5"/>
<dbReference type="InterPro" id="IPR050678">
    <property type="entry name" value="DNA_Partitioning_ATPase"/>
</dbReference>
<evidence type="ECO:0000313" key="3">
    <source>
        <dbReference type="Proteomes" id="UP000460412"/>
    </source>
</evidence>
<proteinExistence type="predicted"/>
<dbReference type="SUPFAM" id="SSF52540">
    <property type="entry name" value="P-loop containing nucleoside triphosphate hydrolases"/>
    <property type="match status" value="1"/>
</dbReference>
<evidence type="ECO:0000259" key="1">
    <source>
        <dbReference type="Pfam" id="PF13614"/>
    </source>
</evidence>
<dbReference type="CDD" id="cd02042">
    <property type="entry name" value="ParAB_family"/>
    <property type="match status" value="1"/>
</dbReference>
<dbReference type="PANTHER" id="PTHR13696">
    <property type="entry name" value="P-LOOP CONTAINING NUCLEOSIDE TRIPHOSPHATE HYDROLASE"/>
    <property type="match status" value="1"/>
</dbReference>
<comment type="caution">
    <text evidence="2">The sequence shown here is derived from an EMBL/GenBank/DDBJ whole genome shotgun (WGS) entry which is preliminary data.</text>
</comment>
<dbReference type="EMBL" id="WUQX01000001">
    <property type="protein sequence ID" value="MXP77029.1"/>
    <property type="molecule type" value="Genomic_DNA"/>
</dbReference>
<gene>
    <name evidence="2" type="ORF">GN277_17075</name>
</gene>
<sequence>MKTVSLLNLKGGVGKSFTSVNMAYELWRRGSRVLLWDNDKQGNLSKAFARYEAEQTAPVARILSGDWQNSEKLIQATDYEGIDIITANLSLFGAAWNLVKEGGADMTERYRRFLKAGINNQTEDSICQNYDYCIIDNPPDIGINVVNALVVTDEVIVPVKIDENALEGLDIVAGQIEEAKALNPSLELKGVLITIYQNTDGEAAGLEWLRQEWDNAESKHYRQYKVLGRIRYSAKVAENSFVKKPIYEYSPCCGAAQDYKHFVTIYTGIGR</sequence>
<dbReference type="PANTHER" id="PTHR13696:SF52">
    <property type="entry name" value="PARA FAMILY PROTEIN CT_582"/>
    <property type="match status" value="1"/>
</dbReference>
<dbReference type="Gene3D" id="3.40.50.300">
    <property type="entry name" value="P-loop containing nucleotide triphosphate hydrolases"/>
    <property type="match status" value="1"/>
</dbReference>
<protein>
    <submittedName>
        <fullName evidence="2">AAA family ATPase</fullName>
    </submittedName>
</protein>
<dbReference type="Pfam" id="PF13614">
    <property type="entry name" value="AAA_31"/>
    <property type="match status" value="1"/>
</dbReference>
<organism evidence="2 3">
    <name type="scientific">Sporofaciens musculi</name>
    <dbReference type="NCBI Taxonomy" id="2681861"/>
    <lineage>
        <taxon>Bacteria</taxon>
        <taxon>Bacillati</taxon>
        <taxon>Bacillota</taxon>
        <taxon>Clostridia</taxon>
        <taxon>Lachnospirales</taxon>
        <taxon>Lachnospiraceae</taxon>
        <taxon>Sporofaciens</taxon>
    </lineage>
</organism>
<evidence type="ECO:0000313" key="2">
    <source>
        <dbReference type="EMBL" id="MXP77029.1"/>
    </source>
</evidence>
<keyword evidence="3" id="KW-1185">Reference proteome</keyword>
<dbReference type="InterPro" id="IPR027417">
    <property type="entry name" value="P-loop_NTPase"/>
</dbReference>
<name>A0A7X3MIH5_9FIRM</name>
<accession>A0A7X3MIH5</accession>